<dbReference type="AlphaFoldDB" id="B0MZ08"/>
<protein>
    <submittedName>
        <fullName evidence="1">Uncharacterized protein</fullName>
    </submittedName>
</protein>
<evidence type="ECO:0000313" key="1">
    <source>
        <dbReference type="EMBL" id="EDS02844.1"/>
    </source>
</evidence>
<reference evidence="1" key="1">
    <citation type="submission" date="2007-10" db="EMBL/GenBank/DDBJ databases">
        <authorList>
            <person name="Fulton L."/>
            <person name="Clifton S."/>
            <person name="Fulton B."/>
            <person name="Xu J."/>
            <person name="Minx P."/>
            <person name="Pepin K.H."/>
            <person name="Johnson M."/>
            <person name="Thiruvilangam P."/>
            <person name="Bhonagiri V."/>
            <person name="Nash W.E."/>
            <person name="Mardis E.R."/>
            <person name="Wilson R.K."/>
        </authorList>
    </citation>
    <scope>NUCLEOTIDE SEQUENCE [LARGE SCALE GENOMIC DNA]</scope>
    <source>
        <strain evidence="1">DSM 17216</strain>
    </source>
</reference>
<dbReference type="Proteomes" id="UP000005819">
    <property type="component" value="Unassembled WGS sequence"/>
</dbReference>
<proteinExistence type="predicted"/>
<gene>
    <name evidence="1" type="ORF">ALIPUT_02377</name>
</gene>
<reference evidence="1" key="2">
    <citation type="submission" date="2013-09" db="EMBL/GenBank/DDBJ databases">
        <title>Draft genome sequence of Alistipes putredinis (DSM 17216).</title>
        <authorList>
            <person name="Sudarsanam P."/>
            <person name="Ley R."/>
            <person name="Guruge J."/>
            <person name="Turnbaugh P.J."/>
            <person name="Mahowald M."/>
            <person name="Liep D."/>
            <person name="Gordon J."/>
        </authorList>
    </citation>
    <scope>NUCLEOTIDE SEQUENCE</scope>
    <source>
        <strain evidence="1">DSM 17216</strain>
    </source>
</reference>
<dbReference type="HOGENOM" id="CLU_3131549_0_0_10"/>
<keyword evidence="2" id="KW-1185">Reference proteome</keyword>
<dbReference type="EMBL" id="ABFK02000020">
    <property type="protein sequence ID" value="EDS02844.1"/>
    <property type="molecule type" value="Genomic_DNA"/>
</dbReference>
<sequence length="49" mass="5394">MPIDISGFREGGGHAGAVFLSGDPTKKADLYDRPFRLKRRLGITPLRLP</sequence>
<evidence type="ECO:0000313" key="2">
    <source>
        <dbReference type="Proteomes" id="UP000005819"/>
    </source>
</evidence>
<comment type="caution">
    <text evidence="1">The sequence shown here is derived from an EMBL/GenBank/DDBJ whole genome shotgun (WGS) entry which is preliminary data.</text>
</comment>
<organism evidence="1 2">
    <name type="scientific">Alistipes putredinis DSM 17216</name>
    <dbReference type="NCBI Taxonomy" id="445970"/>
    <lineage>
        <taxon>Bacteria</taxon>
        <taxon>Pseudomonadati</taxon>
        <taxon>Bacteroidota</taxon>
        <taxon>Bacteroidia</taxon>
        <taxon>Bacteroidales</taxon>
        <taxon>Rikenellaceae</taxon>
        <taxon>Alistipes</taxon>
    </lineage>
</organism>
<accession>B0MZ08</accession>
<name>B0MZ08_9BACT</name>